<sequence length="164" mass="17700">MAIVLARVDDRVIHGQTTTRWVAVKPADAILVISDKIAADQLRCKVLKAAAGKLKLGIYTLAQGPEALAKAQASAKNFFVISDSIRNFADLVKIDGDFGGVLNIGNLNATREGTKNMGNTVMMNDEDVVALDELEAAGIDLQFQLLPDDAVRTWPAVKTKYQSM</sequence>
<keyword evidence="3" id="KW-0963">Cytoplasm</keyword>
<keyword evidence="2" id="KW-0813">Transport</keyword>
<protein>
    <submittedName>
        <fullName evidence="9">Fructose-specific phosphotransferase enzyme IIB component</fullName>
        <ecNumber evidence="9">2.7.1.69</ecNumber>
    </submittedName>
</protein>
<dbReference type="RefSeq" id="WP_156599387.1">
    <property type="nucleotide sequence ID" value="NZ_CACRTW010000021.1"/>
</dbReference>
<keyword evidence="4" id="KW-0762">Sugar transport</keyword>
<dbReference type="PROSITE" id="PS51101">
    <property type="entry name" value="PTS_EIIB_TYPE_4"/>
    <property type="match status" value="1"/>
</dbReference>
<comment type="subcellular location">
    <subcellularLocation>
        <location evidence="1">Cytoplasm</location>
    </subcellularLocation>
</comment>
<dbReference type="GO" id="GO:0009401">
    <property type="term" value="P:phosphoenolpyruvate-dependent sugar phosphotransferase system"/>
    <property type="evidence" value="ECO:0007669"/>
    <property type="project" value="UniProtKB-KW"/>
</dbReference>
<dbReference type="Pfam" id="PF03830">
    <property type="entry name" value="PTSIIB_sorb"/>
    <property type="match status" value="1"/>
</dbReference>
<name>A0A6N3C5R3_9ACTN</name>
<dbReference type="InterPro" id="IPR036667">
    <property type="entry name" value="PTS_IIB_sorbose-sp_sf"/>
</dbReference>
<evidence type="ECO:0000256" key="3">
    <source>
        <dbReference type="ARBA" id="ARBA00022490"/>
    </source>
</evidence>
<evidence type="ECO:0000259" key="8">
    <source>
        <dbReference type="PROSITE" id="PS51101"/>
    </source>
</evidence>
<keyword evidence="7" id="KW-0418">Kinase</keyword>
<dbReference type="GO" id="GO:0016301">
    <property type="term" value="F:kinase activity"/>
    <property type="evidence" value="ECO:0007669"/>
    <property type="project" value="UniProtKB-KW"/>
</dbReference>
<evidence type="ECO:0000256" key="1">
    <source>
        <dbReference type="ARBA" id="ARBA00004496"/>
    </source>
</evidence>
<evidence type="ECO:0000256" key="2">
    <source>
        <dbReference type="ARBA" id="ARBA00022448"/>
    </source>
</evidence>
<dbReference type="Gene3D" id="3.40.35.10">
    <property type="entry name" value="Phosphotransferase system, sorbose subfamily IIB component"/>
    <property type="match status" value="1"/>
</dbReference>
<dbReference type="GO" id="GO:0005737">
    <property type="term" value="C:cytoplasm"/>
    <property type="evidence" value="ECO:0007669"/>
    <property type="project" value="UniProtKB-SubCell"/>
</dbReference>
<organism evidence="9">
    <name type="scientific">Collinsella aerofaciens</name>
    <dbReference type="NCBI Taxonomy" id="74426"/>
    <lineage>
        <taxon>Bacteria</taxon>
        <taxon>Bacillati</taxon>
        <taxon>Actinomycetota</taxon>
        <taxon>Coriobacteriia</taxon>
        <taxon>Coriobacteriales</taxon>
        <taxon>Coriobacteriaceae</taxon>
        <taxon>Collinsella</taxon>
    </lineage>
</organism>
<proteinExistence type="predicted"/>
<dbReference type="EC" id="2.7.1.69" evidence="9"/>
<evidence type="ECO:0000256" key="5">
    <source>
        <dbReference type="ARBA" id="ARBA00022679"/>
    </source>
</evidence>
<dbReference type="GO" id="GO:0008982">
    <property type="term" value="F:protein-N(PI)-phosphohistidine-sugar phosphotransferase activity"/>
    <property type="evidence" value="ECO:0007669"/>
    <property type="project" value="InterPro"/>
</dbReference>
<evidence type="ECO:0000256" key="6">
    <source>
        <dbReference type="ARBA" id="ARBA00022683"/>
    </source>
</evidence>
<dbReference type="EMBL" id="CACRTW010000021">
    <property type="protein sequence ID" value="VYU08363.1"/>
    <property type="molecule type" value="Genomic_DNA"/>
</dbReference>
<dbReference type="AlphaFoldDB" id="A0A6N3C5R3"/>
<evidence type="ECO:0000256" key="4">
    <source>
        <dbReference type="ARBA" id="ARBA00022597"/>
    </source>
</evidence>
<keyword evidence="6" id="KW-0598">Phosphotransferase system</keyword>
<dbReference type="InterPro" id="IPR004720">
    <property type="entry name" value="PTS_IIB_sorbose-sp"/>
</dbReference>
<dbReference type="SUPFAM" id="SSF52728">
    <property type="entry name" value="PTS IIb component"/>
    <property type="match status" value="1"/>
</dbReference>
<gene>
    <name evidence="9" type="primary">levE</name>
    <name evidence="9" type="ORF">CALFYP39_01381</name>
</gene>
<accession>A0A6N3C5R3</accession>
<feature type="domain" description="PTS EIIB type-4" evidence="8">
    <location>
        <begin position="1"/>
        <end position="164"/>
    </location>
</feature>
<evidence type="ECO:0000256" key="7">
    <source>
        <dbReference type="ARBA" id="ARBA00022777"/>
    </source>
</evidence>
<evidence type="ECO:0000313" key="9">
    <source>
        <dbReference type="EMBL" id="VYU08363.1"/>
    </source>
</evidence>
<reference evidence="9" key="1">
    <citation type="submission" date="2019-11" db="EMBL/GenBank/DDBJ databases">
        <authorList>
            <person name="Feng L."/>
        </authorList>
    </citation>
    <scope>NUCLEOTIDE SEQUENCE</scope>
    <source>
        <strain evidence="9">CaerofaciensLFYP39</strain>
    </source>
</reference>
<keyword evidence="5 9" id="KW-0808">Transferase</keyword>